<organism evidence="12 13">
    <name type="scientific">Clitoria ternatea</name>
    <name type="common">Butterfly pea</name>
    <dbReference type="NCBI Taxonomy" id="43366"/>
    <lineage>
        <taxon>Eukaryota</taxon>
        <taxon>Viridiplantae</taxon>
        <taxon>Streptophyta</taxon>
        <taxon>Embryophyta</taxon>
        <taxon>Tracheophyta</taxon>
        <taxon>Spermatophyta</taxon>
        <taxon>Magnoliopsida</taxon>
        <taxon>eudicotyledons</taxon>
        <taxon>Gunneridae</taxon>
        <taxon>Pentapetalae</taxon>
        <taxon>rosids</taxon>
        <taxon>fabids</taxon>
        <taxon>Fabales</taxon>
        <taxon>Fabaceae</taxon>
        <taxon>Papilionoideae</taxon>
        <taxon>50 kb inversion clade</taxon>
        <taxon>NPAAA clade</taxon>
        <taxon>indigoferoid/millettioid clade</taxon>
        <taxon>Phaseoleae</taxon>
        <taxon>Clitoria</taxon>
    </lineage>
</organism>
<feature type="domain" description="Cyclin-like" evidence="11">
    <location>
        <begin position="176"/>
        <end position="259"/>
    </location>
</feature>
<feature type="compositionally biased region" description="Basic and acidic residues" evidence="10">
    <location>
        <begin position="496"/>
        <end position="506"/>
    </location>
</feature>
<feature type="compositionally biased region" description="Basic and acidic residues" evidence="10">
    <location>
        <begin position="571"/>
        <end position="581"/>
    </location>
</feature>
<keyword evidence="8" id="KW-0804">Transcription</keyword>
<dbReference type="GO" id="GO:0097550">
    <property type="term" value="C:transcription preinitiation complex"/>
    <property type="evidence" value="ECO:0007669"/>
    <property type="project" value="TreeGrafter"/>
</dbReference>
<comment type="subcellular location">
    <subcellularLocation>
        <location evidence="1">Nucleus</location>
    </subcellularLocation>
</comment>
<evidence type="ECO:0000256" key="3">
    <source>
        <dbReference type="ARBA" id="ARBA00022723"/>
    </source>
</evidence>
<dbReference type="FunFam" id="1.10.472.10:FF:000007">
    <property type="entry name" value="Transcription factor IIIB 90 kDa subunit"/>
    <property type="match status" value="1"/>
</dbReference>
<keyword evidence="7" id="KW-0010">Activator</keyword>
<protein>
    <recommendedName>
        <fullName evidence="11">Cyclin-like domain-containing protein</fullName>
    </recommendedName>
</protein>
<dbReference type="SMART" id="SM00385">
    <property type="entry name" value="CYCLIN"/>
    <property type="match status" value="2"/>
</dbReference>
<dbReference type="InterPro" id="IPR036915">
    <property type="entry name" value="Cyclin-like_sf"/>
</dbReference>
<keyword evidence="6" id="KW-0805">Transcription regulation</keyword>
<dbReference type="EMBL" id="JAYKXN010000003">
    <property type="protein sequence ID" value="KAK7303553.1"/>
    <property type="molecule type" value="Genomic_DNA"/>
</dbReference>
<proteinExistence type="inferred from homology"/>
<evidence type="ECO:0000256" key="5">
    <source>
        <dbReference type="ARBA" id="ARBA00022833"/>
    </source>
</evidence>
<dbReference type="CDD" id="cd20553">
    <property type="entry name" value="CYCLIN_TFIIIB90_rpt1"/>
    <property type="match status" value="1"/>
</dbReference>
<dbReference type="Gene3D" id="1.20.5.650">
    <property type="entry name" value="Single helix bin"/>
    <property type="match status" value="1"/>
</dbReference>
<evidence type="ECO:0000256" key="2">
    <source>
        <dbReference type="ARBA" id="ARBA00010857"/>
    </source>
</evidence>
<keyword evidence="5" id="KW-0862">Zinc</keyword>
<dbReference type="InterPro" id="IPR011665">
    <property type="entry name" value="BRF1_TBP-bd_dom"/>
</dbReference>
<evidence type="ECO:0000256" key="1">
    <source>
        <dbReference type="ARBA" id="ARBA00004123"/>
    </source>
</evidence>
<feature type="compositionally biased region" description="Basic and acidic residues" evidence="10">
    <location>
        <begin position="395"/>
        <end position="407"/>
    </location>
</feature>
<comment type="similarity">
    <text evidence="2">Belongs to the TFIIB family.</text>
</comment>
<dbReference type="FunFam" id="1.20.5.650:FF:000002">
    <property type="entry name" value="Cyclin/Brf1-like TBP-binding protein"/>
    <property type="match status" value="1"/>
</dbReference>
<feature type="region of interest" description="Disordered" evidence="10">
    <location>
        <begin position="395"/>
        <end position="415"/>
    </location>
</feature>
<feature type="compositionally biased region" description="Acidic residues" evidence="10">
    <location>
        <begin position="611"/>
        <end position="622"/>
    </location>
</feature>
<evidence type="ECO:0000313" key="12">
    <source>
        <dbReference type="EMBL" id="KAK7303553.1"/>
    </source>
</evidence>
<dbReference type="CDD" id="cd20554">
    <property type="entry name" value="CYCLIN_TFIIIB90_rpt2"/>
    <property type="match status" value="1"/>
</dbReference>
<evidence type="ECO:0000256" key="9">
    <source>
        <dbReference type="ARBA" id="ARBA00023242"/>
    </source>
</evidence>
<feature type="region of interest" description="Disordered" evidence="10">
    <location>
        <begin position="570"/>
        <end position="622"/>
    </location>
</feature>
<keyword evidence="3" id="KW-0479">Metal-binding</keyword>
<evidence type="ECO:0000313" key="13">
    <source>
        <dbReference type="Proteomes" id="UP001359559"/>
    </source>
</evidence>
<evidence type="ECO:0000256" key="6">
    <source>
        <dbReference type="ARBA" id="ARBA00023015"/>
    </source>
</evidence>
<sequence length="622" mass="70015">MVYCGHCLRNVSGLRVDDSALCCNFCGKVLENYHFSQEATFVKNAAGQSKLSGQYVRTIQSEFSASRQRTLDRAYDDIKYLSSQLGVNDDNVANQALAFYKIALERNFTRGRKSEQVQAACLYISFRENNKPFLLIDFSNYLRTNVYVLGSVFLQLCKVLRLEEHPIVQKPIDPSLFIYKYTNNLLKQRNVLVSETALSIIASMKRDWMQTGRKPSGLCGAALYMSALAHGVKCSKLDILRIVHVCEATLTKRLVEFENTESASLTIEELNTMAKEHENNPAQIPNGELKNCTSKDLLCEHKDSAVPYFALGLCETCYKDFDKLSGGLSGGLDPPAFQRAEKERMKKIYLEETANKSKDLGKALLHSECGGPIEELHSSEPESIGVNAHVANKGYEHDESRRDDTHTETYNNESESFSDIDDQEVDGYLHNEEEKQYKRIIWENMNREYLEEQAAKEAAAAAAKKAFEANFQNCSEDMLAARELAASAAAAVAKSRKEMRQRRAQDAKSSGPAQSAVEATSQMLRTKRLSSKVNYDCLSKLFDEPAAPENPKNLKKVRFELPSDNLGNFESKLEGKVKGDDELGSTDEFSDDGIDGEYGNTLYQENTYETYEYEDDGYSYEY</sequence>
<evidence type="ECO:0000256" key="4">
    <source>
        <dbReference type="ARBA" id="ARBA00022771"/>
    </source>
</evidence>
<evidence type="ECO:0000256" key="10">
    <source>
        <dbReference type="SAM" id="MobiDB-lite"/>
    </source>
</evidence>
<name>A0AAN9JSZ4_CLITE</name>
<keyword evidence="13" id="KW-1185">Reference proteome</keyword>
<dbReference type="GO" id="GO:0017025">
    <property type="term" value="F:TBP-class protein binding"/>
    <property type="evidence" value="ECO:0007669"/>
    <property type="project" value="InterPro"/>
</dbReference>
<dbReference type="Pfam" id="PF00382">
    <property type="entry name" value="TFIIB"/>
    <property type="match status" value="2"/>
</dbReference>
<reference evidence="12 13" key="1">
    <citation type="submission" date="2024-01" db="EMBL/GenBank/DDBJ databases">
        <title>The genomes of 5 underutilized Papilionoideae crops provide insights into root nodulation and disease resistance.</title>
        <authorList>
            <person name="Yuan L."/>
        </authorList>
    </citation>
    <scope>NUCLEOTIDE SEQUENCE [LARGE SCALE GENOMIC DNA]</scope>
    <source>
        <strain evidence="12">LY-2023</strain>
        <tissue evidence="12">Leaf</tissue>
    </source>
</reference>
<dbReference type="GO" id="GO:0000126">
    <property type="term" value="C:transcription factor TFIIIB complex"/>
    <property type="evidence" value="ECO:0007669"/>
    <property type="project" value="TreeGrafter"/>
</dbReference>
<keyword evidence="9" id="KW-0539">Nucleus</keyword>
<dbReference type="GO" id="GO:0000995">
    <property type="term" value="F:RNA polymerase III general transcription initiation factor activity"/>
    <property type="evidence" value="ECO:0007669"/>
    <property type="project" value="TreeGrafter"/>
</dbReference>
<dbReference type="InterPro" id="IPR013763">
    <property type="entry name" value="Cyclin-like_dom"/>
</dbReference>
<dbReference type="Pfam" id="PF07741">
    <property type="entry name" value="BRF1"/>
    <property type="match status" value="1"/>
</dbReference>
<feature type="compositionally biased region" description="Acidic residues" evidence="10">
    <location>
        <begin position="582"/>
        <end position="595"/>
    </location>
</feature>
<comment type="caution">
    <text evidence="12">The sequence shown here is derived from an EMBL/GenBank/DDBJ whole genome shotgun (WGS) entry which is preliminary data.</text>
</comment>
<dbReference type="SUPFAM" id="SSF47954">
    <property type="entry name" value="Cyclin-like"/>
    <property type="match status" value="2"/>
</dbReference>
<dbReference type="GO" id="GO:0070897">
    <property type="term" value="P:transcription preinitiation complex assembly"/>
    <property type="evidence" value="ECO:0007669"/>
    <property type="project" value="InterPro"/>
</dbReference>
<dbReference type="Gene3D" id="1.10.472.10">
    <property type="entry name" value="Cyclin-like"/>
    <property type="match status" value="2"/>
</dbReference>
<accession>A0AAN9JSZ4</accession>
<dbReference type="Proteomes" id="UP001359559">
    <property type="component" value="Unassembled WGS sequence"/>
</dbReference>
<dbReference type="GO" id="GO:0008270">
    <property type="term" value="F:zinc ion binding"/>
    <property type="evidence" value="ECO:0007669"/>
    <property type="project" value="UniProtKB-KW"/>
</dbReference>
<feature type="domain" description="Cyclin-like" evidence="11">
    <location>
        <begin position="76"/>
        <end position="158"/>
    </location>
</feature>
<evidence type="ECO:0000256" key="7">
    <source>
        <dbReference type="ARBA" id="ARBA00023159"/>
    </source>
</evidence>
<evidence type="ECO:0000259" key="11">
    <source>
        <dbReference type="SMART" id="SM00385"/>
    </source>
</evidence>
<dbReference type="AlphaFoldDB" id="A0AAN9JSZ4"/>
<dbReference type="InterPro" id="IPR013150">
    <property type="entry name" value="TFIIB_cyclin"/>
</dbReference>
<evidence type="ECO:0000256" key="8">
    <source>
        <dbReference type="ARBA" id="ARBA00023163"/>
    </source>
</evidence>
<dbReference type="GO" id="GO:0001006">
    <property type="term" value="F:RNA polymerase III type 3 promoter sequence-specific DNA binding"/>
    <property type="evidence" value="ECO:0007669"/>
    <property type="project" value="TreeGrafter"/>
</dbReference>
<keyword evidence="4" id="KW-0863">Zinc-finger</keyword>
<dbReference type="GO" id="GO:0005634">
    <property type="term" value="C:nucleus"/>
    <property type="evidence" value="ECO:0007669"/>
    <property type="project" value="UniProtKB-SubCell"/>
</dbReference>
<gene>
    <name evidence="12" type="ORF">RJT34_14460</name>
</gene>
<feature type="region of interest" description="Disordered" evidence="10">
    <location>
        <begin position="496"/>
        <end position="518"/>
    </location>
</feature>
<feature type="compositionally biased region" description="Polar residues" evidence="10">
    <location>
        <begin position="507"/>
        <end position="518"/>
    </location>
</feature>
<dbReference type="PANTHER" id="PTHR11618:SF4">
    <property type="entry name" value="TRANSCRIPTION FACTOR IIIB 90 KDA SUBUNIT"/>
    <property type="match status" value="1"/>
</dbReference>
<dbReference type="PANTHER" id="PTHR11618">
    <property type="entry name" value="TRANSCRIPTION INITIATION FACTOR IIB-RELATED"/>
    <property type="match status" value="1"/>
</dbReference>
<dbReference type="InterPro" id="IPR000812">
    <property type="entry name" value="TFIIB"/>
</dbReference>
<dbReference type="PRINTS" id="PR00685">
    <property type="entry name" value="TIFACTORIIB"/>
</dbReference>
<dbReference type="FunFam" id="1.10.472.10:FF:000066">
    <property type="entry name" value="Transcription factor IIIB subunit"/>
    <property type="match status" value="1"/>
</dbReference>